<gene>
    <name evidence="2" type="ORF">COHA_005801</name>
</gene>
<dbReference type="Proteomes" id="UP001205105">
    <property type="component" value="Unassembled WGS sequence"/>
</dbReference>
<organism evidence="2 3">
    <name type="scientific">Chlorella ohadii</name>
    <dbReference type="NCBI Taxonomy" id="2649997"/>
    <lineage>
        <taxon>Eukaryota</taxon>
        <taxon>Viridiplantae</taxon>
        <taxon>Chlorophyta</taxon>
        <taxon>core chlorophytes</taxon>
        <taxon>Trebouxiophyceae</taxon>
        <taxon>Chlorellales</taxon>
        <taxon>Chlorellaceae</taxon>
        <taxon>Chlorella clade</taxon>
        <taxon>Chlorella</taxon>
    </lineage>
</organism>
<proteinExistence type="predicted"/>
<name>A0AAD5H5W1_9CHLO</name>
<dbReference type="PANTHER" id="PTHR15020">
    <property type="entry name" value="FLAVIN REDUCTASE-RELATED"/>
    <property type="match status" value="1"/>
</dbReference>
<dbReference type="PANTHER" id="PTHR15020:SF11">
    <property type="entry name" value="OS06G0360300 PROTEIN"/>
    <property type="match status" value="1"/>
</dbReference>
<evidence type="ECO:0000313" key="3">
    <source>
        <dbReference type="Proteomes" id="UP001205105"/>
    </source>
</evidence>
<dbReference type="InterPro" id="IPR036291">
    <property type="entry name" value="NAD(P)-bd_dom_sf"/>
</dbReference>
<dbReference type="Gene3D" id="3.40.50.720">
    <property type="entry name" value="NAD(P)-binding Rossmann-like Domain"/>
    <property type="match status" value="1"/>
</dbReference>
<dbReference type="SUPFAM" id="SSF51735">
    <property type="entry name" value="NAD(P)-binding Rossmann-fold domains"/>
    <property type="match status" value="1"/>
</dbReference>
<protein>
    <recommendedName>
        <fullName evidence="1">NAD(P)-binding domain-containing protein</fullName>
    </recommendedName>
</protein>
<dbReference type="EMBL" id="JADXDR010000079">
    <property type="protein sequence ID" value="KAI7840502.1"/>
    <property type="molecule type" value="Genomic_DNA"/>
</dbReference>
<sequence>MQAGMARSPVVVLGAGGRTGAACVSRLEELGKDVRAVVRDPAKYADTLGGKKGVEVVAGDVADVQSLRGALKGASGVIFAASGTGYWSAKGVDYQGVANVADVLKEQGGSQPVVLVSSCLVSPHNRWHPIRIMLNNFRWSLMDYKYKGEEVLRKSGLPYTVVRPGGLTDDPAGQAQLVVSQGDKSTGRVARADVAAVAVAALSDSAARGVTLELTSKPAEAAGGSPPPLAQQLKGLFAGLRADAA</sequence>
<dbReference type="AlphaFoldDB" id="A0AAD5H5W1"/>
<comment type="caution">
    <text evidence="2">The sequence shown here is derived from an EMBL/GenBank/DDBJ whole genome shotgun (WGS) entry which is preliminary data.</text>
</comment>
<evidence type="ECO:0000259" key="1">
    <source>
        <dbReference type="Pfam" id="PF13460"/>
    </source>
</evidence>
<reference evidence="2" key="1">
    <citation type="submission" date="2020-11" db="EMBL/GenBank/DDBJ databases">
        <title>Chlorella ohadii genome sequencing and assembly.</title>
        <authorList>
            <person name="Murik O."/>
            <person name="Treves H."/>
            <person name="Kedem I."/>
            <person name="Shotland Y."/>
            <person name="Kaplan A."/>
        </authorList>
    </citation>
    <scope>NUCLEOTIDE SEQUENCE</scope>
    <source>
        <strain evidence="2">1</strain>
    </source>
</reference>
<evidence type="ECO:0000313" key="2">
    <source>
        <dbReference type="EMBL" id="KAI7840502.1"/>
    </source>
</evidence>
<accession>A0AAD5H5W1</accession>
<dbReference type="Pfam" id="PF13460">
    <property type="entry name" value="NAD_binding_10"/>
    <property type="match status" value="1"/>
</dbReference>
<feature type="domain" description="NAD(P)-binding" evidence="1">
    <location>
        <begin position="14"/>
        <end position="204"/>
    </location>
</feature>
<dbReference type="InterPro" id="IPR016040">
    <property type="entry name" value="NAD(P)-bd_dom"/>
</dbReference>
<keyword evidence="3" id="KW-1185">Reference proteome</keyword>